<keyword evidence="2" id="KW-1185">Reference proteome</keyword>
<evidence type="ECO:0000313" key="2">
    <source>
        <dbReference type="Proteomes" id="UP000789342"/>
    </source>
</evidence>
<organism evidence="1 2">
    <name type="scientific">Acaulospora morrowiae</name>
    <dbReference type="NCBI Taxonomy" id="94023"/>
    <lineage>
        <taxon>Eukaryota</taxon>
        <taxon>Fungi</taxon>
        <taxon>Fungi incertae sedis</taxon>
        <taxon>Mucoromycota</taxon>
        <taxon>Glomeromycotina</taxon>
        <taxon>Glomeromycetes</taxon>
        <taxon>Diversisporales</taxon>
        <taxon>Acaulosporaceae</taxon>
        <taxon>Acaulospora</taxon>
    </lineage>
</organism>
<dbReference type="AlphaFoldDB" id="A0A9N9JL94"/>
<gene>
    <name evidence="1" type="ORF">AMORRO_LOCUS17864</name>
</gene>
<proteinExistence type="predicted"/>
<dbReference type="Proteomes" id="UP000789342">
    <property type="component" value="Unassembled WGS sequence"/>
</dbReference>
<comment type="caution">
    <text evidence="1">The sequence shown here is derived from an EMBL/GenBank/DDBJ whole genome shotgun (WGS) entry which is preliminary data.</text>
</comment>
<protein>
    <submittedName>
        <fullName evidence="1">8618_t:CDS:1</fullName>
    </submittedName>
</protein>
<accession>A0A9N9JL94</accession>
<dbReference type="EMBL" id="CAJVPV010058185">
    <property type="protein sequence ID" value="CAG8787610.1"/>
    <property type="molecule type" value="Genomic_DNA"/>
</dbReference>
<reference evidence="1" key="1">
    <citation type="submission" date="2021-06" db="EMBL/GenBank/DDBJ databases">
        <authorList>
            <person name="Kallberg Y."/>
            <person name="Tangrot J."/>
            <person name="Rosling A."/>
        </authorList>
    </citation>
    <scope>NUCLEOTIDE SEQUENCE</scope>
    <source>
        <strain evidence="1">CL551</strain>
    </source>
</reference>
<sequence length="102" mass="11885">ICKAGDFLLCHEKSTIFICRVRGIVVDKMGEHKLKVDRLLHHQNLPNCKSNNNRHTRGNGKELWLVESDSTLVNLVNVKQHVTIWLCDQQEPAKYDFYIQEI</sequence>
<name>A0A9N9JL94_9GLOM</name>
<evidence type="ECO:0000313" key="1">
    <source>
        <dbReference type="EMBL" id="CAG8787610.1"/>
    </source>
</evidence>
<dbReference type="OrthoDB" id="2434494at2759"/>
<feature type="non-terminal residue" evidence="1">
    <location>
        <position position="1"/>
    </location>
</feature>
<feature type="non-terminal residue" evidence="1">
    <location>
        <position position="102"/>
    </location>
</feature>